<accession>A0ABN9U154</accession>
<comment type="caution">
    <text evidence="2">The sequence shown here is derived from an EMBL/GenBank/DDBJ whole genome shotgun (WGS) entry which is preliminary data.</text>
</comment>
<feature type="compositionally biased region" description="Basic and acidic residues" evidence="1">
    <location>
        <begin position="80"/>
        <end position="107"/>
    </location>
</feature>
<evidence type="ECO:0000256" key="1">
    <source>
        <dbReference type="SAM" id="MobiDB-lite"/>
    </source>
</evidence>
<name>A0ABN9U154_9DINO</name>
<feature type="region of interest" description="Disordered" evidence="1">
    <location>
        <begin position="140"/>
        <end position="180"/>
    </location>
</feature>
<reference evidence="2" key="1">
    <citation type="submission" date="2023-10" db="EMBL/GenBank/DDBJ databases">
        <authorList>
            <person name="Chen Y."/>
            <person name="Shah S."/>
            <person name="Dougan E. K."/>
            <person name="Thang M."/>
            <person name="Chan C."/>
        </authorList>
    </citation>
    <scope>NUCLEOTIDE SEQUENCE [LARGE SCALE GENOMIC DNA]</scope>
</reference>
<gene>
    <name evidence="2" type="ORF">PCOR1329_LOCUS44259</name>
</gene>
<feature type="compositionally biased region" description="Low complexity" evidence="1">
    <location>
        <begin position="51"/>
        <end position="70"/>
    </location>
</feature>
<protein>
    <submittedName>
        <fullName evidence="2">Uncharacterized protein</fullName>
    </submittedName>
</protein>
<feature type="region of interest" description="Disordered" evidence="1">
    <location>
        <begin position="1"/>
        <end position="123"/>
    </location>
</feature>
<dbReference type="Proteomes" id="UP001189429">
    <property type="component" value="Unassembled WGS sequence"/>
</dbReference>
<organism evidence="2 3">
    <name type="scientific">Prorocentrum cordatum</name>
    <dbReference type="NCBI Taxonomy" id="2364126"/>
    <lineage>
        <taxon>Eukaryota</taxon>
        <taxon>Sar</taxon>
        <taxon>Alveolata</taxon>
        <taxon>Dinophyceae</taxon>
        <taxon>Prorocentrales</taxon>
        <taxon>Prorocentraceae</taxon>
        <taxon>Prorocentrum</taxon>
    </lineage>
</organism>
<evidence type="ECO:0000313" key="2">
    <source>
        <dbReference type="EMBL" id="CAK0852501.1"/>
    </source>
</evidence>
<evidence type="ECO:0000313" key="3">
    <source>
        <dbReference type="Proteomes" id="UP001189429"/>
    </source>
</evidence>
<dbReference type="EMBL" id="CAUYUJ010015318">
    <property type="protein sequence ID" value="CAK0852501.1"/>
    <property type="molecule type" value="Genomic_DNA"/>
</dbReference>
<sequence>MGPLVRKAPILIESAPMPPPLAARPAIVKETKRMGPTYKRAPHTPAPRAPPTQAAQPPEAPKAPAKQPEAPSAPPPQRAIEAREQRRMAKNDQQKHGGQQPDREHPVSEQQRPNKIARTMGNTVAMAPTVDWQWNPFFSGGVYAPPPDPDAPKQFGRSGARSKERAIHRHDKRISGQPCADQKQIERLGMEGHLAAQSVNPQNKQRTQLIKRFAALRGDWPGVALTDPYNPEGEPQG</sequence>
<proteinExistence type="predicted"/>
<keyword evidence="3" id="KW-1185">Reference proteome</keyword>